<dbReference type="GO" id="GO:0000120">
    <property type="term" value="C:RNA polymerase I transcription regulator complex"/>
    <property type="evidence" value="ECO:0007669"/>
    <property type="project" value="InterPro"/>
</dbReference>
<dbReference type="EMBL" id="JXTC01000135">
    <property type="protein sequence ID" value="PON86234.1"/>
    <property type="molecule type" value="Genomic_DNA"/>
</dbReference>
<name>A0A2P5EL24_TREOI</name>
<dbReference type="Proteomes" id="UP000237000">
    <property type="component" value="Unassembled WGS sequence"/>
</dbReference>
<dbReference type="InParanoid" id="A0A2P5EL24"/>
<proteinExistence type="predicted"/>
<evidence type="ECO:0000313" key="2">
    <source>
        <dbReference type="Proteomes" id="UP000237000"/>
    </source>
</evidence>
<evidence type="ECO:0000313" key="1">
    <source>
        <dbReference type="EMBL" id="PON86234.1"/>
    </source>
</evidence>
<dbReference type="InterPro" id="IPR039495">
    <property type="entry name" value="TAF1A"/>
</dbReference>
<dbReference type="AlphaFoldDB" id="A0A2P5EL24"/>
<dbReference type="OrthoDB" id="1899337at2759"/>
<dbReference type="PANTHER" id="PTHR36720:SF1">
    <property type="entry name" value="TAF RNA POLYMERASE I SUBUNIT A"/>
    <property type="match status" value="1"/>
</dbReference>
<dbReference type="STRING" id="63057.A0A2P5EL24"/>
<dbReference type="PANTHER" id="PTHR36720">
    <property type="entry name" value="TAF RNA POLYMERASE I SUBUNIT A"/>
    <property type="match status" value="1"/>
</dbReference>
<accession>A0A2P5EL24</accession>
<dbReference type="Pfam" id="PF14929">
    <property type="entry name" value="TAF1_subA"/>
    <property type="match status" value="1"/>
</dbReference>
<comment type="caution">
    <text evidence="1">The sequence shown here is derived from an EMBL/GenBank/DDBJ whole genome shotgun (WGS) entry which is preliminary data.</text>
</comment>
<dbReference type="FunCoup" id="A0A2P5EL24">
    <property type="interactions" value="1174"/>
</dbReference>
<dbReference type="GO" id="GO:0006360">
    <property type="term" value="P:transcription by RNA polymerase I"/>
    <property type="evidence" value="ECO:0007669"/>
    <property type="project" value="InterPro"/>
</dbReference>
<protein>
    <submittedName>
        <fullName evidence="1">TAF RNA polymerase I subunit A</fullName>
    </submittedName>
</protein>
<keyword evidence="2" id="KW-1185">Reference proteome</keyword>
<sequence length="692" mass="78219">MAAPPAAAADNGKSQLARRVVLSLTKPSYCLGLGSKTLRSENRARLSYLLGKLTRQHNWTEASGVLSVLLKGTCKDKSLPNNRFKYSALMEVIEILGADSFDETRIRNIYDIWKRKTTTMKGRPVEDRYVVHLEHIVFCLTQGSTEEAYQLAFWLMQETEFGRDPDSNMIVGLACYQKWYSTIPKEMLLTESDQVYSPGQTNKLLAYSEGWERTNSNQAGTGFQCDSDSSIKNNKGLPIHSDSGLQTESSVGDEIQIENLPQNFRPQGFYANSDENTGNEASISNHGDQLHFASTFSALDGLDPVLLPVRLPRPTENYEDTFYLHVEMLNEHYKEAVMYLRHALCSTPPVLAALLPFIQLLLVGGQVDEALNELNKFCCNSNSTLPMRLRASLLEHFGHNNMNISTYFEDILKKDPTCGDSLAKLVTMHRNGEYSCESLLEMIASHLDASYADYNIWREFSSCFLKLSQHEEDQMSVCLNGRGVGLGQYSVSFNKIPRIFTESKSQKIWRLRCRWWMTRHFSLTTLASDIAAGTDSLPTRSQLTTLFLMEDTYCPFCEGKRLFFIHCGLPGGNVYLVEILLEHSSGWFHLVLNLLRIADSVIAFPEFDIVPSLLLGFDSTPVTWFLGYSILLRMSFHVVFELVLAEALALEIAFNVSLLGSGKRRVSESDALVIVFFFLKERLGHRCQVTRW</sequence>
<gene>
    <name evidence="1" type="ORF">TorRG33x02_179530</name>
</gene>
<organism evidence="1 2">
    <name type="scientific">Trema orientale</name>
    <name type="common">Charcoal tree</name>
    <name type="synonym">Celtis orientalis</name>
    <dbReference type="NCBI Taxonomy" id="63057"/>
    <lineage>
        <taxon>Eukaryota</taxon>
        <taxon>Viridiplantae</taxon>
        <taxon>Streptophyta</taxon>
        <taxon>Embryophyta</taxon>
        <taxon>Tracheophyta</taxon>
        <taxon>Spermatophyta</taxon>
        <taxon>Magnoliopsida</taxon>
        <taxon>eudicotyledons</taxon>
        <taxon>Gunneridae</taxon>
        <taxon>Pentapetalae</taxon>
        <taxon>rosids</taxon>
        <taxon>fabids</taxon>
        <taxon>Rosales</taxon>
        <taxon>Cannabaceae</taxon>
        <taxon>Trema</taxon>
    </lineage>
</organism>
<reference evidence="2" key="1">
    <citation type="submission" date="2016-06" db="EMBL/GenBank/DDBJ databases">
        <title>Parallel loss of symbiosis genes in relatives of nitrogen-fixing non-legume Parasponia.</title>
        <authorList>
            <person name="Van Velzen R."/>
            <person name="Holmer R."/>
            <person name="Bu F."/>
            <person name="Rutten L."/>
            <person name="Van Zeijl A."/>
            <person name="Liu W."/>
            <person name="Santuari L."/>
            <person name="Cao Q."/>
            <person name="Sharma T."/>
            <person name="Shen D."/>
            <person name="Roswanjaya Y."/>
            <person name="Wardhani T."/>
            <person name="Kalhor M.S."/>
            <person name="Jansen J."/>
            <person name="Van den Hoogen J."/>
            <person name="Gungor B."/>
            <person name="Hartog M."/>
            <person name="Hontelez J."/>
            <person name="Verver J."/>
            <person name="Yang W.-C."/>
            <person name="Schijlen E."/>
            <person name="Repin R."/>
            <person name="Schilthuizen M."/>
            <person name="Schranz E."/>
            <person name="Heidstra R."/>
            <person name="Miyata K."/>
            <person name="Fedorova E."/>
            <person name="Kohlen W."/>
            <person name="Bisseling T."/>
            <person name="Smit S."/>
            <person name="Geurts R."/>
        </authorList>
    </citation>
    <scope>NUCLEOTIDE SEQUENCE [LARGE SCALE GENOMIC DNA]</scope>
    <source>
        <strain evidence="2">cv. RG33-2</strain>
    </source>
</reference>